<dbReference type="Pfam" id="PF12161">
    <property type="entry name" value="HsdM_N"/>
    <property type="match status" value="1"/>
</dbReference>
<keyword evidence="6" id="KW-0680">Restriction system</keyword>
<dbReference type="GO" id="GO:0032259">
    <property type="term" value="P:methylation"/>
    <property type="evidence" value="ECO:0007669"/>
    <property type="project" value="UniProtKB-KW"/>
</dbReference>
<keyword evidence="3 10" id="KW-0489">Methyltransferase</keyword>
<dbReference type="Pfam" id="PF02384">
    <property type="entry name" value="N6_Mtase"/>
    <property type="match status" value="1"/>
</dbReference>
<evidence type="ECO:0000313" key="11">
    <source>
        <dbReference type="Proteomes" id="UP000250086"/>
    </source>
</evidence>
<protein>
    <recommendedName>
        <fullName evidence="2">site-specific DNA-methyltransferase (adenine-specific)</fullName>
        <ecNumber evidence="2">2.1.1.72</ecNumber>
    </recommendedName>
</protein>
<evidence type="ECO:0000256" key="1">
    <source>
        <dbReference type="ARBA" id="ARBA00006594"/>
    </source>
</evidence>
<keyword evidence="5" id="KW-0949">S-adenosyl-L-methionine</keyword>
<evidence type="ECO:0000259" key="8">
    <source>
        <dbReference type="Pfam" id="PF02384"/>
    </source>
</evidence>
<dbReference type="PRINTS" id="PR00507">
    <property type="entry name" value="N12N6MTFRASE"/>
</dbReference>
<dbReference type="EMBL" id="UAPV01000001">
    <property type="protein sequence ID" value="SPT70443.1"/>
    <property type="molecule type" value="Genomic_DNA"/>
</dbReference>
<dbReference type="PANTHER" id="PTHR42933">
    <property type="entry name" value="SLR6095 PROTEIN"/>
    <property type="match status" value="1"/>
</dbReference>
<evidence type="ECO:0000259" key="9">
    <source>
        <dbReference type="Pfam" id="PF12161"/>
    </source>
</evidence>
<dbReference type="Gene3D" id="3.40.50.150">
    <property type="entry name" value="Vaccinia Virus protein VP39"/>
    <property type="match status" value="1"/>
</dbReference>
<reference evidence="10 11" key="1">
    <citation type="submission" date="2018-06" db="EMBL/GenBank/DDBJ databases">
        <authorList>
            <consortium name="Pathogen Informatics"/>
            <person name="Doyle S."/>
        </authorList>
    </citation>
    <scope>NUCLEOTIDE SEQUENCE [LARGE SCALE GENOMIC DNA]</scope>
    <source>
        <strain evidence="10 11">NCTC13093</strain>
    </source>
</reference>
<proteinExistence type="inferred from homology"/>
<feature type="domain" description="N6 adenine-specific DNA methyltransferase N-terminal" evidence="9">
    <location>
        <begin position="6"/>
        <end position="128"/>
    </location>
</feature>
<evidence type="ECO:0000256" key="5">
    <source>
        <dbReference type="ARBA" id="ARBA00022691"/>
    </source>
</evidence>
<keyword evidence="4 10" id="KW-0808">Transferase</keyword>
<dbReference type="InterPro" id="IPR003356">
    <property type="entry name" value="DNA_methylase_A-5"/>
</dbReference>
<dbReference type="PANTHER" id="PTHR42933:SF3">
    <property type="entry name" value="TYPE I RESTRICTION ENZYME MJAVIII METHYLASE SUBUNIT"/>
    <property type="match status" value="1"/>
</dbReference>
<feature type="domain" description="DNA methylase adenine-specific" evidence="8">
    <location>
        <begin position="146"/>
        <end position="466"/>
    </location>
</feature>
<dbReference type="AlphaFoldDB" id="A0A2X0V9J3"/>
<dbReference type="InterPro" id="IPR038333">
    <property type="entry name" value="T1MK-like_N_sf"/>
</dbReference>
<dbReference type="GO" id="GO:0008170">
    <property type="term" value="F:N-methyltransferase activity"/>
    <property type="evidence" value="ECO:0007669"/>
    <property type="project" value="InterPro"/>
</dbReference>
<evidence type="ECO:0000313" key="10">
    <source>
        <dbReference type="EMBL" id="SPT70443.1"/>
    </source>
</evidence>
<gene>
    <name evidence="10" type="ORF">NCTC13093_01858</name>
</gene>
<keyword evidence="11" id="KW-1185">Reference proteome</keyword>
<comment type="similarity">
    <text evidence="1">Belongs to the N(4)/N(6)-methyltransferase family.</text>
</comment>
<dbReference type="Proteomes" id="UP000250086">
    <property type="component" value="Unassembled WGS sequence"/>
</dbReference>
<comment type="catalytic activity">
    <reaction evidence="7">
        <text>a 2'-deoxyadenosine in DNA + S-adenosyl-L-methionine = an N(6)-methyl-2'-deoxyadenosine in DNA + S-adenosyl-L-homocysteine + H(+)</text>
        <dbReference type="Rhea" id="RHEA:15197"/>
        <dbReference type="Rhea" id="RHEA-COMP:12418"/>
        <dbReference type="Rhea" id="RHEA-COMP:12419"/>
        <dbReference type="ChEBI" id="CHEBI:15378"/>
        <dbReference type="ChEBI" id="CHEBI:57856"/>
        <dbReference type="ChEBI" id="CHEBI:59789"/>
        <dbReference type="ChEBI" id="CHEBI:90615"/>
        <dbReference type="ChEBI" id="CHEBI:90616"/>
        <dbReference type="EC" id="2.1.1.72"/>
    </reaction>
</comment>
<accession>A0A2X0V9J3</accession>
<dbReference type="EC" id="2.1.1.72" evidence="2"/>
<name>A0A2X0V9J3_9GAMM</name>
<dbReference type="CDD" id="cd02440">
    <property type="entry name" value="AdoMet_MTases"/>
    <property type="match status" value="1"/>
</dbReference>
<evidence type="ECO:0000256" key="3">
    <source>
        <dbReference type="ARBA" id="ARBA00022603"/>
    </source>
</evidence>
<dbReference type="GO" id="GO:0003677">
    <property type="term" value="F:DNA binding"/>
    <property type="evidence" value="ECO:0007669"/>
    <property type="project" value="InterPro"/>
</dbReference>
<dbReference type="InterPro" id="IPR051537">
    <property type="entry name" value="DNA_Adenine_Mtase"/>
</dbReference>
<sequence>MITGTIKNKVDALWDIFYSGGISNPIEVIEQITFLMFIHDLGKLDDQKKAASELLGTDFKSIFEGHDEYRWSNLVNITDPKRLKSIIENEIFPLIKNLNPSKESAFARYMKNAIFKIESEQKLVSVITAMEQLYQLIDEEGSAFKDNDTRGDVYEYMLGKLAVSGDLGQFRTPRHIIAMMVELVKPTVNDFICDPACGTAGFLIEAGKYLNRVHEKELYDKGNIDHYHTTMFTGYDIDRTMLEIAAMNMMQHNIEDPNINYRNGLTSPEDGIEDEQDKYTIILANPPFKGSLDKDTVAPDLKAVTATTKTELLFVAQFIKLLKIGGRAAVIVPNGVLFGSSKAHLAIRKELIEKQCLQAVISMPSGIFKPYAGVSTAILLFTKTGNGGTDKVWFYDMHADGFSLDDKRQPIEENDISDILTRYENLSEEETRARTEQSFMVPKEEIVENDYDLSINKYKEVVYEQEELPSSAEIMAELCELEEQYRKELGILKQMLESGSK</sequence>
<organism evidence="10 11">
    <name type="scientific">Anaerobiospirillum thomasii</name>
    <dbReference type="NCBI Taxonomy" id="179995"/>
    <lineage>
        <taxon>Bacteria</taxon>
        <taxon>Pseudomonadati</taxon>
        <taxon>Pseudomonadota</taxon>
        <taxon>Gammaproteobacteria</taxon>
        <taxon>Aeromonadales</taxon>
        <taxon>Succinivibrionaceae</taxon>
        <taxon>Anaerobiospirillum</taxon>
    </lineage>
</organism>
<dbReference type="GO" id="GO:0009307">
    <property type="term" value="P:DNA restriction-modification system"/>
    <property type="evidence" value="ECO:0007669"/>
    <property type="project" value="UniProtKB-KW"/>
</dbReference>
<dbReference type="REBASE" id="377839">
    <property type="entry name" value="M.Ath13093ORF1858P"/>
</dbReference>
<dbReference type="InterPro" id="IPR022749">
    <property type="entry name" value="D12N6_MeTrfase_N"/>
</dbReference>
<dbReference type="RefSeq" id="WP_113744515.1">
    <property type="nucleotide sequence ID" value="NZ_UAPV01000001.1"/>
</dbReference>
<dbReference type="PROSITE" id="PS00092">
    <property type="entry name" value="N6_MTASE"/>
    <property type="match status" value="1"/>
</dbReference>
<evidence type="ECO:0000256" key="4">
    <source>
        <dbReference type="ARBA" id="ARBA00022679"/>
    </source>
</evidence>
<dbReference type="GO" id="GO:0009007">
    <property type="term" value="F:site-specific DNA-methyltransferase (adenine-specific) activity"/>
    <property type="evidence" value="ECO:0007669"/>
    <property type="project" value="UniProtKB-EC"/>
</dbReference>
<dbReference type="SUPFAM" id="SSF53335">
    <property type="entry name" value="S-adenosyl-L-methionine-dependent methyltransferases"/>
    <property type="match status" value="1"/>
</dbReference>
<dbReference type="InterPro" id="IPR029063">
    <property type="entry name" value="SAM-dependent_MTases_sf"/>
</dbReference>
<dbReference type="Gene3D" id="1.20.1260.30">
    <property type="match status" value="1"/>
</dbReference>
<dbReference type="InterPro" id="IPR002052">
    <property type="entry name" value="DNA_methylase_N6_adenine_CS"/>
</dbReference>
<evidence type="ECO:0000256" key="6">
    <source>
        <dbReference type="ARBA" id="ARBA00022747"/>
    </source>
</evidence>
<evidence type="ECO:0000256" key="2">
    <source>
        <dbReference type="ARBA" id="ARBA00011900"/>
    </source>
</evidence>
<evidence type="ECO:0000256" key="7">
    <source>
        <dbReference type="ARBA" id="ARBA00047942"/>
    </source>
</evidence>